<dbReference type="AlphaFoldDB" id="A0A8J4RIH3"/>
<organism evidence="1 2">
    <name type="scientific">Castanea mollissima</name>
    <name type="common">Chinese chestnut</name>
    <dbReference type="NCBI Taxonomy" id="60419"/>
    <lineage>
        <taxon>Eukaryota</taxon>
        <taxon>Viridiplantae</taxon>
        <taxon>Streptophyta</taxon>
        <taxon>Embryophyta</taxon>
        <taxon>Tracheophyta</taxon>
        <taxon>Spermatophyta</taxon>
        <taxon>Magnoliopsida</taxon>
        <taxon>eudicotyledons</taxon>
        <taxon>Gunneridae</taxon>
        <taxon>Pentapetalae</taxon>
        <taxon>rosids</taxon>
        <taxon>fabids</taxon>
        <taxon>Fagales</taxon>
        <taxon>Fagaceae</taxon>
        <taxon>Castanea</taxon>
    </lineage>
</organism>
<sequence>MLFPISSLQHIRKVQHLGILQEELLHQTKREFGCIKVRVVYWSHIPTEESRLLVRLVKDRLLKAKTVEHSTAECTMQAIVQVSSNS</sequence>
<evidence type="ECO:0000313" key="1">
    <source>
        <dbReference type="EMBL" id="KAF3973762.1"/>
    </source>
</evidence>
<comment type="caution">
    <text evidence="1">The sequence shown here is derived from an EMBL/GenBank/DDBJ whole genome shotgun (WGS) entry which is preliminary data.</text>
</comment>
<dbReference type="Proteomes" id="UP000737018">
    <property type="component" value="Unassembled WGS sequence"/>
</dbReference>
<name>A0A8J4RIH3_9ROSI</name>
<gene>
    <name evidence="1" type="ORF">CMV_002833</name>
</gene>
<proteinExistence type="predicted"/>
<keyword evidence="2" id="KW-1185">Reference proteome</keyword>
<accession>A0A8J4RIH3</accession>
<dbReference type="EMBL" id="JRKL02000212">
    <property type="protein sequence ID" value="KAF3973762.1"/>
    <property type="molecule type" value="Genomic_DNA"/>
</dbReference>
<evidence type="ECO:0000313" key="2">
    <source>
        <dbReference type="Proteomes" id="UP000737018"/>
    </source>
</evidence>
<reference evidence="1" key="1">
    <citation type="submission" date="2020-03" db="EMBL/GenBank/DDBJ databases">
        <title>Castanea mollissima Vanexum genome sequencing.</title>
        <authorList>
            <person name="Staton M."/>
        </authorList>
    </citation>
    <scope>NUCLEOTIDE SEQUENCE</scope>
    <source>
        <tissue evidence="1">Leaf</tissue>
    </source>
</reference>
<protein>
    <submittedName>
        <fullName evidence="1">Uncharacterized protein</fullName>
    </submittedName>
</protein>